<evidence type="ECO:0000313" key="2">
    <source>
        <dbReference type="EMBL" id="KAL3688786.1"/>
    </source>
</evidence>
<dbReference type="Proteomes" id="UP001633002">
    <property type="component" value="Unassembled WGS sequence"/>
</dbReference>
<accession>A0ABD3HD40</accession>
<feature type="compositionally biased region" description="Basic and acidic residues" evidence="1">
    <location>
        <begin position="36"/>
        <end position="64"/>
    </location>
</feature>
<feature type="compositionally biased region" description="Polar residues" evidence="1">
    <location>
        <begin position="10"/>
        <end position="22"/>
    </location>
</feature>
<keyword evidence="3" id="KW-1185">Reference proteome</keyword>
<sequence length="255" mass="28410">MNEARGVHSPNKNTHATQNSSLAEKAAASIPQGETTRGETADSKHTEETEDSKELEGTGEEFRVVRRRGKPKFQTPEIKKSMLVDNLYGILEEPVVETDAWTKEIPIDNSMPGPSNPQGGIEIPSKPHLGPSARRSEVSSLSRPLGGRGNQLQKDNTVFMREVINTSGFHEQPVPIRRIPLPGNDGVKVSCSFYRSTEKGLYFVSLVKSHSDWRMYDYWKNYFPEIDSEDDDPGSVVHHELSGLNPSEPSVLVQR</sequence>
<comment type="caution">
    <text evidence="2">The sequence shown here is derived from an EMBL/GenBank/DDBJ whole genome shotgun (WGS) entry which is preliminary data.</text>
</comment>
<evidence type="ECO:0000313" key="3">
    <source>
        <dbReference type="Proteomes" id="UP001633002"/>
    </source>
</evidence>
<feature type="region of interest" description="Disordered" evidence="1">
    <location>
        <begin position="1"/>
        <end position="68"/>
    </location>
</feature>
<gene>
    <name evidence="2" type="ORF">R1sor_015095</name>
</gene>
<feature type="region of interest" description="Disordered" evidence="1">
    <location>
        <begin position="106"/>
        <end position="154"/>
    </location>
</feature>
<reference evidence="2 3" key="1">
    <citation type="submission" date="2024-09" db="EMBL/GenBank/DDBJ databases">
        <title>Chromosome-scale assembly of Riccia sorocarpa.</title>
        <authorList>
            <person name="Paukszto L."/>
        </authorList>
    </citation>
    <scope>NUCLEOTIDE SEQUENCE [LARGE SCALE GENOMIC DNA]</scope>
    <source>
        <strain evidence="2">LP-2024</strain>
        <tissue evidence="2">Aerial parts of the thallus</tissue>
    </source>
</reference>
<protein>
    <submittedName>
        <fullName evidence="2">Uncharacterized protein</fullName>
    </submittedName>
</protein>
<feature type="region of interest" description="Disordered" evidence="1">
    <location>
        <begin position="233"/>
        <end position="255"/>
    </location>
</feature>
<proteinExistence type="predicted"/>
<organism evidence="2 3">
    <name type="scientific">Riccia sorocarpa</name>
    <dbReference type="NCBI Taxonomy" id="122646"/>
    <lineage>
        <taxon>Eukaryota</taxon>
        <taxon>Viridiplantae</taxon>
        <taxon>Streptophyta</taxon>
        <taxon>Embryophyta</taxon>
        <taxon>Marchantiophyta</taxon>
        <taxon>Marchantiopsida</taxon>
        <taxon>Marchantiidae</taxon>
        <taxon>Marchantiales</taxon>
        <taxon>Ricciaceae</taxon>
        <taxon>Riccia</taxon>
    </lineage>
</organism>
<dbReference type="EMBL" id="JBJQOH010000004">
    <property type="protein sequence ID" value="KAL3688786.1"/>
    <property type="molecule type" value="Genomic_DNA"/>
</dbReference>
<dbReference type="AlphaFoldDB" id="A0ABD3HD40"/>
<name>A0ABD3HD40_9MARC</name>
<evidence type="ECO:0000256" key="1">
    <source>
        <dbReference type="SAM" id="MobiDB-lite"/>
    </source>
</evidence>